<protein>
    <recommendedName>
        <fullName evidence="4">RxLR effector protein</fullName>
    </recommendedName>
</protein>
<evidence type="ECO:0008006" key="4">
    <source>
        <dbReference type="Google" id="ProtNLM"/>
    </source>
</evidence>
<evidence type="ECO:0000313" key="3">
    <source>
        <dbReference type="Proteomes" id="UP000429607"/>
    </source>
</evidence>
<gene>
    <name evidence="2" type="ORF">PR001_g7167</name>
</gene>
<dbReference type="AlphaFoldDB" id="A0A6A3N9J6"/>
<name>A0A6A3N9J6_9STRA</name>
<dbReference type="EMBL" id="QXFV01000350">
    <property type="protein sequence ID" value="KAE9040258.1"/>
    <property type="molecule type" value="Genomic_DNA"/>
</dbReference>
<comment type="caution">
    <text evidence="2">The sequence shown here is derived from an EMBL/GenBank/DDBJ whole genome shotgun (WGS) entry which is preliminary data.</text>
</comment>
<reference evidence="2 3" key="1">
    <citation type="submission" date="2018-09" db="EMBL/GenBank/DDBJ databases">
        <title>Genomic investigation of the strawberry pathogen Phytophthora fragariae indicates pathogenicity is determined by transcriptional variation in three key races.</title>
        <authorList>
            <person name="Adams T.M."/>
            <person name="Armitage A.D."/>
            <person name="Sobczyk M.K."/>
            <person name="Bates H.J."/>
            <person name="Dunwell J.M."/>
            <person name="Nellist C.F."/>
            <person name="Harrison R.J."/>
        </authorList>
    </citation>
    <scope>NUCLEOTIDE SEQUENCE [LARGE SCALE GENOMIC DNA]</scope>
    <source>
        <strain evidence="2 3">SCRP249</strain>
    </source>
</reference>
<proteinExistence type="predicted"/>
<organism evidence="2 3">
    <name type="scientific">Phytophthora rubi</name>
    <dbReference type="NCBI Taxonomy" id="129364"/>
    <lineage>
        <taxon>Eukaryota</taxon>
        <taxon>Sar</taxon>
        <taxon>Stramenopiles</taxon>
        <taxon>Oomycota</taxon>
        <taxon>Peronosporomycetes</taxon>
        <taxon>Peronosporales</taxon>
        <taxon>Peronosporaceae</taxon>
        <taxon>Phytophthora</taxon>
    </lineage>
</organism>
<keyword evidence="1" id="KW-0732">Signal</keyword>
<accession>A0A6A3N9J6</accession>
<feature type="chain" id="PRO_5025619917" description="RxLR effector protein" evidence="1">
    <location>
        <begin position="23"/>
        <end position="81"/>
    </location>
</feature>
<sequence length="81" mass="8871">MVVSVSLLPALLLASWLMSFETDTSLRRHSVLPPESSSRLRLVCEYSAYSTDSTSALLCALRGRFSTERLLAARTAAQTAH</sequence>
<evidence type="ECO:0000256" key="1">
    <source>
        <dbReference type="SAM" id="SignalP"/>
    </source>
</evidence>
<feature type="signal peptide" evidence="1">
    <location>
        <begin position="1"/>
        <end position="22"/>
    </location>
</feature>
<dbReference type="Proteomes" id="UP000429607">
    <property type="component" value="Unassembled WGS sequence"/>
</dbReference>
<evidence type="ECO:0000313" key="2">
    <source>
        <dbReference type="EMBL" id="KAE9040258.1"/>
    </source>
</evidence>